<dbReference type="Gene3D" id="3.30.420.10">
    <property type="entry name" value="Ribonuclease H-like superfamily/Ribonuclease H"/>
    <property type="match status" value="1"/>
</dbReference>
<dbReference type="AlphaFoldDB" id="A0A9D2KDD6"/>
<dbReference type="InterPro" id="IPR025246">
    <property type="entry name" value="IS30-like_HTH"/>
</dbReference>
<dbReference type="Pfam" id="PF00665">
    <property type="entry name" value="rve"/>
    <property type="match status" value="1"/>
</dbReference>
<feature type="region of interest" description="Disordered" evidence="2">
    <location>
        <begin position="38"/>
        <end position="79"/>
    </location>
</feature>
<dbReference type="PROSITE" id="PS50994">
    <property type="entry name" value="INTEGRASE"/>
    <property type="match status" value="1"/>
</dbReference>
<dbReference type="GO" id="GO:0003676">
    <property type="term" value="F:nucleic acid binding"/>
    <property type="evidence" value="ECO:0007669"/>
    <property type="project" value="InterPro"/>
</dbReference>
<accession>A0A9D2KDD6</accession>
<dbReference type="InterPro" id="IPR001584">
    <property type="entry name" value="Integrase_cat-core"/>
</dbReference>
<dbReference type="EMBL" id="DXAV01000012">
    <property type="protein sequence ID" value="HIZ90712.1"/>
    <property type="molecule type" value="Genomic_DNA"/>
</dbReference>
<protein>
    <submittedName>
        <fullName evidence="4">IS30 family transposase</fullName>
    </submittedName>
</protein>
<evidence type="ECO:0000256" key="2">
    <source>
        <dbReference type="SAM" id="MobiDB-lite"/>
    </source>
</evidence>
<dbReference type="InterPro" id="IPR053392">
    <property type="entry name" value="Transposase_IS30-like"/>
</dbReference>
<dbReference type="InterPro" id="IPR012337">
    <property type="entry name" value="RNaseH-like_sf"/>
</dbReference>
<gene>
    <name evidence="4" type="ORF">H9807_01110</name>
</gene>
<dbReference type="GO" id="GO:0015074">
    <property type="term" value="P:DNA integration"/>
    <property type="evidence" value="ECO:0007669"/>
    <property type="project" value="InterPro"/>
</dbReference>
<dbReference type="GO" id="GO:0005829">
    <property type="term" value="C:cytosol"/>
    <property type="evidence" value="ECO:0007669"/>
    <property type="project" value="TreeGrafter"/>
</dbReference>
<dbReference type="Pfam" id="PF13936">
    <property type="entry name" value="HTH_38"/>
    <property type="match status" value="1"/>
</dbReference>
<dbReference type="NCBIfam" id="NF033563">
    <property type="entry name" value="transpos_IS30"/>
    <property type="match status" value="1"/>
</dbReference>
<dbReference type="SUPFAM" id="SSF53098">
    <property type="entry name" value="Ribonuclease H-like"/>
    <property type="match status" value="1"/>
</dbReference>
<dbReference type="InterPro" id="IPR051917">
    <property type="entry name" value="Transposase-Integrase"/>
</dbReference>
<name>A0A9D2KDD6_9BACE</name>
<feature type="domain" description="Integrase catalytic" evidence="3">
    <location>
        <begin position="171"/>
        <end position="331"/>
    </location>
</feature>
<dbReference type="InterPro" id="IPR036397">
    <property type="entry name" value="RNaseH_sf"/>
</dbReference>
<evidence type="ECO:0000256" key="1">
    <source>
        <dbReference type="ARBA" id="ARBA00023172"/>
    </source>
</evidence>
<dbReference type="PANTHER" id="PTHR10948:SF23">
    <property type="entry name" value="TRANSPOSASE INSI FOR INSERTION SEQUENCE ELEMENT IS30A-RELATED"/>
    <property type="match status" value="1"/>
</dbReference>
<comment type="caution">
    <text evidence="4">The sequence shown here is derived from an EMBL/GenBank/DDBJ whole genome shotgun (WGS) entry which is preliminary data.</text>
</comment>
<dbReference type="GO" id="GO:0006310">
    <property type="term" value="P:DNA recombination"/>
    <property type="evidence" value="ECO:0007669"/>
    <property type="project" value="UniProtKB-KW"/>
</dbReference>
<reference evidence="4" key="1">
    <citation type="journal article" date="2021" name="PeerJ">
        <title>Extensive microbial diversity within the chicken gut microbiome revealed by metagenomics and culture.</title>
        <authorList>
            <person name="Gilroy R."/>
            <person name="Ravi A."/>
            <person name="Getino M."/>
            <person name="Pursley I."/>
            <person name="Horton D.L."/>
            <person name="Alikhan N.F."/>
            <person name="Baker D."/>
            <person name="Gharbi K."/>
            <person name="Hall N."/>
            <person name="Watson M."/>
            <person name="Adriaenssens E.M."/>
            <person name="Foster-Nyarko E."/>
            <person name="Jarju S."/>
            <person name="Secka A."/>
            <person name="Antonio M."/>
            <person name="Oren A."/>
            <person name="Chaudhuri R.R."/>
            <person name="La Ragione R."/>
            <person name="Hildebrand F."/>
            <person name="Pallen M.J."/>
        </authorList>
    </citation>
    <scope>NUCLEOTIDE SEQUENCE</scope>
    <source>
        <strain evidence="4">CHK118-2852</strain>
    </source>
</reference>
<evidence type="ECO:0000313" key="5">
    <source>
        <dbReference type="Proteomes" id="UP000824108"/>
    </source>
</evidence>
<sequence>MYNQLTLAQRYTISTMRQNGFSLKAIADELNRIEEEAAISSGNPLPEKKRSASTISRELKRSRTKTGRYNPKQADEMAREKRERIVRNTAIKPGVLELAIKLLKGKGWSPEQISGHLKKEGKRISKERIYQEIRRKPEPSKYCHHHMKYRRHQAKPYKTAGKSMILDRVSIHERPAEANGKRFGDWEMDLVIGAEQKSAVLTIIERSKNMFLQTKLPSKKPEDVEKAVVRLLLPFKKHVYTITTDNGIEFRNHKAICKALDCTVYFADPYCSGQKGAIENMNKILREYFPKGTDFRQESQAELNKVQYQINDRPRKKLGFSTPKIEFYKSIC</sequence>
<reference evidence="4" key="2">
    <citation type="submission" date="2021-04" db="EMBL/GenBank/DDBJ databases">
        <authorList>
            <person name="Gilroy R."/>
        </authorList>
    </citation>
    <scope>NUCLEOTIDE SEQUENCE</scope>
    <source>
        <strain evidence="4">CHK118-2852</strain>
    </source>
</reference>
<organism evidence="4 5">
    <name type="scientific">Candidatus Bacteroides merdavium</name>
    <dbReference type="NCBI Taxonomy" id="2838472"/>
    <lineage>
        <taxon>Bacteria</taxon>
        <taxon>Pseudomonadati</taxon>
        <taxon>Bacteroidota</taxon>
        <taxon>Bacteroidia</taxon>
        <taxon>Bacteroidales</taxon>
        <taxon>Bacteroidaceae</taxon>
        <taxon>Bacteroides</taxon>
    </lineage>
</organism>
<proteinExistence type="predicted"/>
<dbReference type="Proteomes" id="UP000824108">
    <property type="component" value="Unassembled WGS sequence"/>
</dbReference>
<dbReference type="PANTHER" id="PTHR10948">
    <property type="entry name" value="TRANSPOSASE"/>
    <property type="match status" value="1"/>
</dbReference>
<evidence type="ECO:0000259" key="3">
    <source>
        <dbReference type="PROSITE" id="PS50994"/>
    </source>
</evidence>
<dbReference type="GO" id="GO:0032196">
    <property type="term" value="P:transposition"/>
    <property type="evidence" value="ECO:0007669"/>
    <property type="project" value="TreeGrafter"/>
</dbReference>
<evidence type="ECO:0000313" key="4">
    <source>
        <dbReference type="EMBL" id="HIZ90712.1"/>
    </source>
</evidence>
<dbReference type="GO" id="GO:0004803">
    <property type="term" value="F:transposase activity"/>
    <property type="evidence" value="ECO:0007669"/>
    <property type="project" value="TreeGrafter"/>
</dbReference>
<keyword evidence="1" id="KW-0233">DNA recombination</keyword>